<dbReference type="RefSeq" id="XP_033394980.1">
    <property type="nucleotide sequence ID" value="XM_033547086.1"/>
</dbReference>
<dbReference type="Proteomes" id="UP000799438">
    <property type="component" value="Unassembled WGS sequence"/>
</dbReference>
<keyword evidence="1" id="KW-0472">Membrane</keyword>
<accession>A0A6A6B8S3</accession>
<feature type="transmembrane region" description="Helical" evidence="1">
    <location>
        <begin position="126"/>
        <end position="146"/>
    </location>
</feature>
<gene>
    <name evidence="2" type="ORF">K452DRAFT_74442</name>
</gene>
<evidence type="ECO:0000313" key="2">
    <source>
        <dbReference type="EMBL" id="KAF2139267.1"/>
    </source>
</evidence>
<sequence>MRLLAATSPPALHVSRPTRSTVSFTATTRPPARTLTARTLLHLSHGVRAAVGLLILALFWAKWRAFFPLEEMVGAEQEAAFEHALQRRVLSSAVGTALMWCVERCDWRGLLVGGVGGLWGVLRRGYTGMFVCLFAFFHLPLLLLLLGKVGRLC</sequence>
<dbReference type="EMBL" id="ML995493">
    <property type="protein sequence ID" value="KAF2139267.1"/>
    <property type="molecule type" value="Genomic_DNA"/>
</dbReference>
<evidence type="ECO:0000313" key="3">
    <source>
        <dbReference type="Proteomes" id="UP000799438"/>
    </source>
</evidence>
<proteinExistence type="predicted"/>
<dbReference type="GeneID" id="54304593"/>
<evidence type="ECO:0000256" key="1">
    <source>
        <dbReference type="SAM" id="Phobius"/>
    </source>
</evidence>
<feature type="transmembrane region" description="Helical" evidence="1">
    <location>
        <begin position="39"/>
        <end position="61"/>
    </location>
</feature>
<keyword evidence="3" id="KW-1185">Reference proteome</keyword>
<reference evidence="2" key="1">
    <citation type="journal article" date="2020" name="Stud. Mycol.">
        <title>101 Dothideomycetes genomes: a test case for predicting lifestyles and emergence of pathogens.</title>
        <authorList>
            <person name="Haridas S."/>
            <person name="Albert R."/>
            <person name="Binder M."/>
            <person name="Bloem J."/>
            <person name="Labutti K."/>
            <person name="Salamov A."/>
            <person name="Andreopoulos B."/>
            <person name="Baker S."/>
            <person name="Barry K."/>
            <person name="Bills G."/>
            <person name="Bluhm B."/>
            <person name="Cannon C."/>
            <person name="Castanera R."/>
            <person name="Culley D."/>
            <person name="Daum C."/>
            <person name="Ezra D."/>
            <person name="Gonzalez J."/>
            <person name="Henrissat B."/>
            <person name="Kuo A."/>
            <person name="Liang C."/>
            <person name="Lipzen A."/>
            <person name="Lutzoni F."/>
            <person name="Magnuson J."/>
            <person name="Mondo S."/>
            <person name="Nolan M."/>
            <person name="Ohm R."/>
            <person name="Pangilinan J."/>
            <person name="Park H.-J."/>
            <person name="Ramirez L."/>
            <person name="Alfaro M."/>
            <person name="Sun H."/>
            <person name="Tritt A."/>
            <person name="Yoshinaga Y."/>
            <person name="Zwiers L.-H."/>
            <person name="Turgeon B."/>
            <person name="Goodwin S."/>
            <person name="Spatafora J."/>
            <person name="Crous P."/>
            <person name="Grigoriev I."/>
        </authorList>
    </citation>
    <scope>NUCLEOTIDE SEQUENCE</scope>
    <source>
        <strain evidence="2">CBS 121167</strain>
    </source>
</reference>
<protein>
    <submittedName>
        <fullName evidence="2">Uncharacterized protein</fullName>
    </submittedName>
</protein>
<keyword evidence="1" id="KW-0812">Transmembrane</keyword>
<keyword evidence="1" id="KW-1133">Transmembrane helix</keyword>
<organism evidence="2 3">
    <name type="scientific">Aplosporella prunicola CBS 121167</name>
    <dbReference type="NCBI Taxonomy" id="1176127"/>
    <lineage>
        <taxon>Eukaryota</taxon>
        <taxon>Fungi</taxon>
        <taxon>Dikarya</taxon>
        <taxon>Ascomycota</taxon>
        <taxon>Pezizomycotina</taxon>
        <taxon>Dothideomycetes</taxon>
        <taxon>Dothideomycetes incertae sedis</taxon>
        <taxon>Botryosphaeriales</taxon>
        <taxon>Aplosporellaceae</taxon>
        <taxon>Aplosporella</taxon>
    </lineage>
</organism>
<name>A0A6A6B8S3_9PEZI</name>
<dbReference type="AlphaFoldDB" id="A0A6A6B8S3"/>